<dbReference type="Pfam" id="PF11357">
    <property type="entry name" value="Spy1"/>
    <property type="match status" value="1"/>
</dbReference>
<comment type="similarity">
    <text evidence="1">Belongs to the Speedy/Ringo family.</text>
</comment>
<protein>
    <submittedName>
        <fullName evidence="4">Speedy protein-like protein 3 isoform X1</fullName>
    </submittedName>
</protein>
<reference evidence="4" key="1">
    <citation type="submission" date="2025-08" db="UniProtKB">
        <authorList>
            <consortium name="RefSeq"/>
        </authorList>
    </citation>
    <scope>IDENTIFICATION</scope>
    <source>
        <tissue evidence="4">Spleen</tissue>
    </source>
</reference>
<dbReference type="InterPro" id="IPR057742">
    <property type="entry name" value="Speedy_E"/>
</dbReference>
<dbReference type="KEGG" id="pcw:110207430"/>
<gene>
    <name evidence="4" type="primary">LOC110207430</name>
</gene>
<organism evidence="3 4">
    <name type="scientific">Phascolarctos cinereus</name>
    <name type="common">Koala</name>
    <dbReference type="NCBI Taxonomy" id="38626"/>
    <lineage>
        <taxon>Eukaryota</taxon>
        <taxon>Metazoa</taxon>
        <taxon>Chordata</taxon>
        <taxon>Craniata</taxon>
        <taxon>Vertebrata</taxon>
        <taxon>Euteleostomi</taxon>
        <taxon>Mammalia</taxon>
        <taxon>Metatheria</taxon>
        <taxon>Diprotodontia</taxon>
        <taxon>Phascolarctidae</taxon>
        <taxon>Phascolarctos</taxon>
    </lineage>
</organism>
<evidence type="ECO:0000256" key="1">
    <source>
        <dbReference type="ARBA" id="ARBA00010932"/>
    </source>
</evidence>
<dbReference type="AlphaFoldDB" id="A0A6P5K5X8"/>
<dbReference type="Proteomes" id="UP000515140">
    <property type="component" value="Unplaced"/>
</dbReference>
<feature type="region of interest" description="Disordered" evidence="2">
    <location>
        <begin position="194"/>
        <end position="215"/>
    </location>
</feature>
<dbReference type="InParanoid" id="A0A6P5K5X8"/>
<dbReference type="InterPro" id="IPR020984">
    <property type="entry name" value="Speedy"/>
</dbReference>
<name>A0A6P5K5X8_PHACI</name>
<dbReference type="RefSeq" id="XP_020840725.1">
    <property type="nucleotide sequence ID" value="XM_020985066.1"/>
</dbReference>
<evidence type="ECO:0000256" key="2">
    <source>
        <dbReference type="SAM" id="MobiDB-lite"/>
    </source>
</evidence>
<proteinExistence type="inferred from homology"/>
<accession>A0A6P5K5X8</accession>
<sequence length="220" mass="25164">MFSVRIPRVEISTRSALETSAPQDSGPLASTSTSPGCIPKLKALRKRALKRGMWAVTSMEGTKLCMKKRRRGNFRPEDQEAFYRLLEDPVIQNFLEADVFLRVSDKYLLSMVVEYFGRVGLPGDCYNRIHFFLALYIACDMEEDNPVSKWSIFPFVLGKEDWPILYKEFLRLQADFFHAMGGRAWVTPEICEEKPRKRGPNGEPTKRSVPSKADAYVLSV</sequence>
<evidence type="ECO:0000313" key="4">
    <source>
        <dbReference type="RefSeq" id="XP_020840725.1"/>
    </source>
</evidence>
<keyword evidence="3" id="KW-1185">Reference proteome</keyword>
<dbReference type="PANTHER" id="PTHR31156">
    <property type="entry name" value="WBSCR19-LIKE PROTEIN"/>
    <property type="match status" value="1"/>
</dbReference>
<dbReference type="GO" id="GO:0019901">
    <property type="term" value="F:protein kinase binding"/>
    <property type="evidence" value="ECO:0007669"/>
    <property type="project" value="InterPro"/>
</dbReference>
<evidence type="ECO:0000313" key="3">
    <source>
        <dbReference type="Proteomes" id="UP000515140"/>
    </source>
</evidence>
<dbReference type="GeneID" id="110207430"/>